<dbReference type="AlphaFoldDB" id="A0A0N0ZXL3"/>
<organism evidence="1 2">
    <name type="scientific">Chryseobacterium indologenes</name>
    <name type="common">Flavobacterium indologenes</name>
    <dbReference type="NCBI Taxonomy" id="253"/>
    <lineage>
        <taxon>Bacteria</taxon>
        <taxon>Pseudomonadati</taxon>
        <taxon>Bacteroidota</taxon>
        <taxon>Flavobacteriia</taxon>
        <taxon>Flavobacteriales</taxon>
        <taxon>Weeksellaceae</taxon>
        <taxon>Chryseobacterium group</taxon>
        <taxon>Chryseobacterium</taxon>
    </lineage>
</organism>
<proteinExistence type="predicted"/>
<dbReference type="PATRIC" id="fig|253.9.peg.3020"/>
<comment type="caution">
    <text evidence="1">The sequence shown here is derived from an EMBL/GenBank/DDBJ whole genome shotgun (WGS) entry which is preliminary data.</text>
</comment>
<dbReference type="InterPro" id="IPR052913">
    <property type="entry name" value="Glycopeptide_resist_protein"/>
</dbReference>
<gene>
    <name evidence="1" type="ORF">AOB46_06710</name>
</gene>
<name>A0A0N0ZXL3_CHRID</name>
<dbReference type="RefSeq" id="WP_062697578.1">
    <property type="nucleotide sequence ID" value="NZ_LJOD01000003.1"/>
</dbReference>
<evidence type="ECO:0000313" key="2">
    <source>
        <dbReference type="Proteomes" id="UP000037953"/>
    </source>
</evidence>
<dbReference type="Proteomes" id="UP000037953">
    <property type="component" value="Unassembled WGS sequence"/>
</dbReference>
<dbReference type="PANTHER" id="PTHR35788">
    <property type="entry name" value="EXPORTED PROTEIN-RELATED"/>
    <property type="match status" value="1"/>
</dbReference>
<evidence type="ECO:0000313" key="1">
    <source>
        <dbReference type="EMBL" id="KPE51910.1"/>
    </source>
</evidence>
<dbReference type="Pfam" id="PF04294">
    <property type="entry name" value="VanW"/>
    <property type="match status" value="1"/>
</dbReference>
<dbReference type="InterPro" id="IPR007391">
    <property type="entry name" value="Vancomycin_resist_VanW"/>
</dbReference>
<evidence type="ECO:0008006" key="3">
    <source>
        <dbReference type="Google" id="ProtNLM"/>
    </source>
</evidence>
<dbReference type="OrthoDB" id="9797191at2"/>
<reference evidence="1 2" key="1">
    <citation type="journal article" date="2015" name="Genom Data">
        <title>Draft genome sequence of a multidrug-resistant Chryseobacterium indologenes isolate from Malaysia.</title>
        <authorList>
            <person name="Yu C.Y."/>
            <person name="Ang G.Y."/>
            <person name="Cheng H.J."/>
            <person name="Cheong Y.M."/>
            <person name="Yin W.F."/>
            <person name="Chan K.G."/>
        </authorList>
    </citation>
    <scope>NUCLEOTIDE SEQUENCE [LARGE SCALE GENOMIC DNA]</scope>
    <source>
        <strain evidence="1 2">CI_885</strain>
    </source>
</reference>
<sequence>MKRLLKNIIPDPWKLRLKLLQRYLHEERSGHRYGKEYRQEDIGPYSRNFRQSIKKGEFIENKIHNLKVVSGKINNLVIKPNEVLSFWKLIGKPTPENNFKEGRNLIRNHISSGTGGGICQFSSILYYAALQSGLKIVERYPHSIDIYKEHERFTPLGSDCTVVYGYKDLQVQNIFPFPVQFRSFVDNQELHLVLISPENIPLSEIQFQYTETEKGVWVETFADSRLLFKNFYIRL</sequence>
<dbReference type="EMBL" id="LJOD01000003">
    <property type="protein sequence ID" value="KPE51910.1"/>
    <property type="molecule type" value="Genomic_DNA"/>
</dbReference>
<dbReference type="PANTHER" id="PTHR35788:SF1">
    <property type="entry name" value="EXPORTED PROTEIN"/>
    <property type="match status" value="1"/>
</dbReference>
<protein>
    <recommendedName>
        <fullName evidence="3">Vancomycin resistance protein</fullName>
    </recommendedName>
</protein>
<reference evidence="2" key="2">
    <citation type="submission" date="2015-09" db="EMBL/GenBank/DDBJ databases">
        <title>Draft genome sequence of a multidrug-resistant Chryseobacterium indologenes isolate from Malaysia.</title>
        <authorList>
            <person name="Yu C.Y."/>
            <person name="Ang G.Y."/>
            <person name="Chan K.-G."/>
        </authorList>
    </citation>
    <scope>NUCLEOTIDE SEQUENCE [LARGE SCALE GENOMIC DNA]</scope>
    <source>
        <strain evidence="2">CI_885</strain>
    </source>
</reference>
<accession>A0A0N0ZXL3</accession>